<keyword evidence="2" id="KW-1185">Reference proteome</keyword>
<evidence type="ECO:0000313" key="1">
    <source>
        <dbReference type="EMBL" id="CAG8975953.1"/>
    </source>
</evidence>
<name>A0A9N9LKU1_9HELO</name>
<evidence type="ECO:0000313" key="2">
    <source>
        <dbReference type="Proteomes" id="UP000701801"/>
    </source>
</evidence>
<dbReference type="Proteomes" id="UP000701801">
    <property type="component" value="Unassembled WGS sequence"/>
</dbReference>
<sequence>MASKSNISHTWEQWFKDTAQLNLGQPRKRTITDADTDSDIPIAALRAKKQKQPEPEIQDPKSRIIDTMFQAFKAGNFDSVSDNQISLADRILRVQKRPSEQIAHNEVNVDPKTAPEEAGKLERITTAWNELARLESFNLTKNNDPTYKEYLAVKDFERMKRSKESPYEEFGAFQNFGKSKEKDPMYTEYVDYKSFSKTKRSSRYKEYLAFKEFESTKQKNEHFKQYLAVEDFKHRKLREPIYQEYHATRRFQADKSKNSAYQEYLTFKEFEKAKAAPDEQYKRFLKYQEFKATMDANPLIRKMRDIEHVQQLMEKSGKSAEVSKTG</sequence>
<dbReference type="AlphaFoldDB" id="A0A9N9LKU1"/>
<proteinExistence type="predicted"/>
<organism evidence="1 2">
    <name type="scientific">Hymenoscyphus albidus</name>
    <dbReference type="NCBI Taxonomy" id="595503"/>
    <lineage>
        <taxon>Eukaryota</taxon>
        <taxon>Fungi</taxon>
        <taxon>Dikarya</taxon>
        <taxon>Ascomycota</taxon>
        <taxon>Pezizomycotina</taxon>
        <taxon>Leotiomycetes</taxon>
        <taxon>Helotiales</taxon>
        <taxon>Helotiaceae</taxon>
        <taxon>Hymenoscyphus</taxon>
    </lineage>
</organism>
<protein>
    <submittedName>
        <fullName evidence="1">Uncharacterized protein</fullName>
    </submittedName>
</protein>
<reference evidence="1" key="1">
    <citation type="submission" date="2021-07" db="EMBL/GenBank/DDBJ databases">
        <authorList>
            <person name="Durling M."/>
        </authorList>
    </citation>
    <scope>NUCLEOTIDE SEQUENCE</scope>
</reference>
<gene>
    <name evidence="1" type="ORF">HYALB_00007084</name>
</gene>
<comment type="caution">
    <text evidence="1">The sequence shown here is derived from an EMBL/GenBank/DDBJ whole genome shotgun (WGS) entry which is preliminary data.</text>
</comment>
<dbReference type="OrthoDB" id="10595154at2759"/>
<dbReference type="EMBL" id="CAJVRM010000156">
    <property type="protein sequence ID" value="CAG8975953.1"/>
    <property type="molecule type" value="Genomic_DNA"/>
</dbReference>
<accession>A0A9N9LKU1</accession>